<dbReference type="GeneID" id="34617385"/>
<name>A0A6P6RYX8_9EIME</name>
<evidence type="ECO:0000313" key="3">
    <source>
        <dbReference type="RefSeq" id="XP_026193131.1"/>
    </source>
</evidence>
<dbReference type="Proteomes" id="UP000515125">
    <property type="component" value="Unplaced"/>
</dbReference>
<proteinExistence type="predicted"/>
<feature type="region of interest" description="Disordered" evidence="1">
    <location>
        <begin position="354"/>
        <end position="373"/>
    </location>
</feature>
<feature type="region of interest" description="Disordered" evidence="1">
    <location>
        <begin position="317"/>
        <end position="338"/>
    </location>
</feature>
<keyword evidence="2" id="KW-1185">Reference proteome</keyword>
<feature type="compositionally biased region" description="Polar residues" evidence="1">
    <location>
        <begin position="185"/>
        <end position="197"/>
    </location>
</feature>
<feature type="region of interest" description="Disordered" evidence="1">
    <location>
        <begin position="176"/>
        <end position="200"/>
    </location>
</feature>
<reference evidence="3" key="1">
    <citation type="submission" date="2025-08" db="UniProtKB">
        <authorList>
            <consortium name="RefSeq"/>
        </authorList>
    </citation>
    <scope>IDENTIFICATION</scope>
</reference>
<sequence>MKISASFGVALAPRAETPQHRRRGALLSRGVPSESSQEAAVLLKILKAIEKLCKNNALQVGDLRHTLEDSHGELLRQLLMGTGDTERCEALTTRVASAAAASTAATTSEAVTTAVREASFKAQEQLQAALFQHMESLLAKKISQIAEETVAASMTKATQKLQETMEKLLTNAKHTRYGETEEQSDSVFQQVPSQPSPASFGMSEAVLMSKDIGPDLSWIQSMLHDIKRENAGNRQLLGWICHNLDAALCSRKYQEQLQLHLHQRRGQREEERGEGGDTARTFHIFTPVDLSRQSSTASLYHEEETERVITATMEDNGREDKSRPHAHVAPPCIASPSSPVEPCAQIYRKVSSVETEQKETEDEEEDEASCVASPRAVVEKASINMTESFEKFNCKNHHFPNVYTSTGNLEWEHYVSTSKGLHKGTG</sequence>
<feature type="compositionally biased region" description="Acidic residues" evidence="1">
    <location>
        <begin position="359"/>
        <end position="368"/>
    </location>
</feature>
<evidence type="ECO:0000256" key="1">
    <source>
        <dbReference type="SAM" id="MobiDB-lite"/>
    </source>
</evidence>
<dbReference type="OrthoDB" id="10512986at2759"/>
<dbReference type="AlphaFoldDB" id="A0A6P6RYX8"/>
<accession>A0A6P6RYX8</accession>
<dbReference type="RefSeq" id="XP_026193131.1">
    <property type="nucleotide sequence ID" value="XM_026337346.1"/>
</dbReference>
<gene>
    <name evidence="3" type="primary">LOC34617385</name>
</gene>
<protein>
    <submittedName>
        <fullName evidence="3">Uncharacterized protein LOC34617385</fullName>
    </submittedName>
</protein>
<organism evidence="2 3">
    <name type="scientific">Cyclospora cayetanensis</name>
    <dbReference type="NCBI Taxonomy" id="88456"/>
    <lineage>
        <taxon>Eukaryota</taxon>
        <taxon>Sar</taxon>
        <taxon>Alveolata</taxon>
        <taxon>Apicomplexa</taxon>
        <taxon>Conoidasida</taxon>
        <taxon>Coccidia</taxon>
        <taxon>Eucoccidiorida</taxon>
        <taxon>Eimeriorina</taxon>
        <taxon>Eimeriidae</taxon>
        <taxon>Cyclospora</taxon>
    </lineage>
</organism>
<evidence type="ECO:0000313" key="2">
    <source>
        <dbReference type="Proteomes" id="UP000515125"/>
    </source>
</evidence>